<name>A0A2G9C6B9_9BURK</name>
<protein>
    <submittedName>
        <fullName evidence="1">Uncharacterized protein</fullName>
    </submittedName>
</protein>
<sequence>MVSEPIDITPEERAALYFIPPSVGGKLVPEELQQRLQDKGLATAPREDGRRWLTELGDEFRRGRR</sequence>
<keyword evidence="2" id="KW-1185">Reference proteome</keyword>
<organism evidence="1 2">
    <name type="scientific">Roseateles chitinivorans</name>
    <dbReference type="NCBI Taxonomy" id="2917965"/>
    <lineage>
        <taxon>Bacteria</taxon>
        <taxon>Pseudomonadati</taxon>
        <taxon>Pseudomonadota</taxon>
        <taxon>Betaproteobacteria</taxon>
        <taxon>Burkholderiales</taxon>
        <taxon>Sphaerotilaceae</taxon>
        <taxon>Roseateles</taxon>
    </lineage>
</organism>
<dbReference type="OrthoDB" id="8919083at2"/>
<reference evidence="1 2" key="1">
    <citation type="submission" date="2017-11" db="EMBL/GenBank/DDBJ databases">
        <title>Draft genome sequence of Mitsuaria sp. HWN-4.</title>
        <authorList>
            <person name="Gundlapally S.R."/>
        </authorList>
    </citation>
    <scope>NUCLEOTIDE SEQUENCE [LARGE SCALE GENOMIC DNA]</scope>
    <source>
        <strain evidence="1 2">HWN-4</strain>
    </source>
</reference>
<dbReference type="EMBL" id="PEOG01000050">
    <property type="protein sequence ID" value="PIM51885.1"/>
    <property type="molecule type" value="Genomic_DNA"/>
</dbReference>
<dbReference type="Proteomes" id="UP000231501">
    <property type="component" value="Unassembled WGS sequence"/>
</dbReference>
<gene>
    <name evidence="1" type="ORF">CS062_17315</name>
</gene>
<evidence type="ECO:0000313" key="1">
    <source>
        <dbReference type="EMBL" id="PIM51885.1"/>
    </source>
</evidence>
<dbReference type="AlphaFoldDB" id="A0A2G9C6B9"/>
<evidence type="ECO:0000313" key="2">
    <source>
        <dbReference type="Proteomes" id="UP000231501"/>
    </source>
</evidence>
<comment type="caution">
    <text evidence="1">The sequence shown here is derived from an EMBL/GenBank/DDBJ whole genome shotgun (WGS) entry which is preliminary data.</text>
</comment>
<dbReference type="RefSeq" id="WP_099862849.1">
    <property type="nucleotide sequence ID" value="NZ_PEOG01000050.1"/>
</dbReference>
<accession>A0A2G9C6B9</accession>
<proteinExistence type="predicted"/>